<comment type="caution">
    <text evidence="1">The sequence shown here is derived from an EMBL/GenBank/DDBJ whole genome shotgun (WGS) entry which is preliminary data.</text>
</comment>
<protein>
    <submittedName>
        <fullName evidence="1">Uncharacterized protein</fullName>
    </submittedName>
</protein>
<dbReference type="AlphaFoldDB" id="A0A562I8P5"/>
<evidence type="ECO:0000313" key="2">
    <source>
        <dbReference type="Proteomes" id="UP000319825"/>
    </source>
</evidence>
<dbReference type="OrthoDB" id="3411920at2"/>
<sequence length="62" mass="6678">MTTPTALDVTAVLDRCRAGLRTVTDAELERRAATVAALPGRLADELRRLAQPARRTAGRMSS</sequence>
<dbReference type="RefSeq" id="WP_145774122.1">
    <property type="nucleotide sequence ID" value="NZ_BAAATQ010000150.1"/>
</dbReference>
<accession>A0A562I8P5</accession>
<proteinExistence type="predicted"/>
<gene>
    <name evidence="1" type="ORF">JD77_02168</name>
</gene>
<name>A0A562I8P5_MICOL</name>
<keyword evidence="2" id="KW-1185">Reference proteome</keyword>
<dbReference type="EMBL" id="VLKE01000001">
    <property type="protein sequence ID" value="TWH67196.1"/>
    <property type="molecule type" value="Genomic_DNA"/>
</dbReference>
<reference evidence="1 2" key="1">
    <citation type="submission" date="2019-07" db="EMBL/GenBank/DDBJ databases">
        <title>R&amp;d 2014.</title>
        <authorList>
            <person name="Klenk H.-P."/>
        </authorList>
    </citation>
    <scope>NUCLEOTIDE SEQUENCE [LARGE SCALE GENOMIC DNA]</scope>
    <source>
        <strain evidence="1 2">DSM 43868</strain>
    </source>
</reference>
<organism evidence="1 2">
    <name type="scientific">Micromonospora olivasterospora</name>
    <dbReference type="NCBI Taxonomy" id="1880"/>
    <lineage>
        <taxon>Bacteria</taxon>
        <taxon>Bacillati</taxon>
        <taxon>Actinomycetota</taxon>
        <taxon>Actinomycetes</taxon>
        <taxon>Micromonosporales</taxon>
        <taxon>Micromonosporaceae</taxon>
        <taxon>Micromonospora</taxon>
    </lineage>
</organism>
<evidence type="ECO:0000313" key="1">
    <source>
        <dbReference type="EMBL" id="TWH67196.1"/>
    </source>
</evidence>
<dbReference type="Proteomes" id="UP000319825">
    <property type="component" value="Unassembled WGS sequence"/>
</dbReference>